<dbReference type="InterPro" id="IPR002589">
    <property type="entry name" value="Macro_dom"/>
</dbReference>
<evidence type="ECO:0000313" key="4">
    <source>
        <dbReference type="EMBL" id="EPJ27521.1"/>
    </source>
</evidence>
<dbReference type="Gene3D" id="3.40.220.10">
    <property type="entry name" value="Leucine Aminopeptidase, subunit E, domain 1"/>
    <property type="match status" value="1"/>
</dbReference>
<gene>
    <name evidence="4" type="ORF">CP99DC5_0876</name>
</gene>
<organism evidence="4 5">
    <name type="scientific">Chlamydia psittaci 99DC5</name>
    <dbReference type="NCBI Taxonomy" id="1112251"/>
    <lineage>
        <taxon>Bacteria</taxon>
        <taxon>Pseudomonadati</taxon>
        <taxon>Chlamydiota</taxon>
        <taxon>Chlamydiia</taxon>
        <taxon>Chlamydiales</taxon>
        <taxon>Chlamydiaceae</taxon>
        <taxon>Chlamydia/Chlamydophila group</taxon>
        <taxon>Chlamydia</taxon>
    </lineage>
</organism>
<evidence type="ECO:0000256" key="1">
    <source>
        <dbReference type="SAM" id="MobiDB-lite"/>
    </source>
</evidence>
<dbReference type="Pfam" id="PF01661">
    <property type="entry name" value="Macro"/>
    <property type="match status" value="1"/>
</dbReference>
<sequence>MFQPIHNREPSQLLSETSAIPGNRNNTEVKKAALATIAGLAFIGVVTTLALAITFSMPALAAAVVACSIIAVACCILLNKELVASSSLPQETFPERGSELSIPDLSPPLSFQSEDLSTPEYTPPPSPTFQDPQDIPPSSTFPAPQDIPLPQTSQEPQDIPPSSTFQEPQDVPPSSTFPAPQDVPLPQTSQEPQDVPSSPTPPPQVLPAAAAAPLQTVPNFTELLDGLTKLASRQDIQTPQFDPIDQNTTFSGWQVPHTETVLVSTCGDITTPRFLTKDLTPMLVNAANDTMYRHGGGTNYVFTRAVSRRGWQNSTEGKARLNIGECTAGKWINANGTTNDGDSSAPALLAQLLGPTANQLNNDALRCYETVTKAYENCLAKAVEKGAKYVQLPLISSSLFAPPANLAGGTVRAEWIDAVKAALVTAVTNFATQNPNSQMIIVVTDIANPPLG</sequence>
<name>A0ABN0MNP1_CHLPS</name>
<protein>
    <submittedName>
        <fullName evidence="4">Macro domain protein</fullName>
    </submittedName>
</protein>
<evidence type="ECO:0000256" key="2">
    <source>
        <dbReference type="SAM" id="Phobius"/>
    </source>
</evidence>
<evidence type="ECO:0000259" key="3">
    <source>
        <dbReference type="PROSITE" id="PS51154"/>
    </source>
</evidence>
<feature type="transmembrane region" description="Helical" evidence="2">
    <location>
        <begin position="59"/>
        <end position="78"/>
    </location>
</feature>
<feature type="region of interest" description="Disordered" evidence="1">
    <location>
        <begin position="91"/>
        <end position="206"/>
    </location>
</feature>
<feature type="transmembrane region" description="Helical" evidence="2">
    <location>
        <begin position="32"/>
        <end position="53"/>
    </location>
</feature>
<comment type="caution">
    <text evidence="4">The sequence shown here is derived from an EMBL/GenBank/DDBJ whole genome shotgun (WGS) entry which is preliminary data.</text>
</comment>
<feature type="region of interest" description="Disordered" evidence="1">
    <location>
        <begin position="1"/>
        <end position="20"/>
    </location>
</feature>
<reference evidence="4 5" key="1">
    <citation type="submission" date="2013-04" db="EMBL/GenBank/DDBJ databases">
        <title>Genome sequence of Chlamydia psittaci 99DC5.</title>
        <authorList>
            <person name="Huot-Creasy H."/>
            <person name="McCracken C.L."/>
            <person name="Humphries M."/>
            <person name="Sachse K."/>
            <person name="Laroucau K."/>
            <person name="Bavoil P."/>
            <person name="Myers G.S."/>
        </authorList>
    </citation>
    <scope>NUCLEOTIDE SEQUENCE [LARGE SCALE GENOMIC DNA]</scope>
    <source>
        <strain evidence="4 5">99DC5</strain>
    </source>
</reference>
<evidence type="ECO:0000313" key="5">
    <source>
        <dbReference type="Proteomes" id="UP000014627"/>
    </source>
</evidence>
<dbReference type="InterPro" id="IPR043472">
    <property type="entry name" value="Macro_dom-like"/>
</dbReference>
<feature type="compositionally biased region" description="Polar residues" evidence="1">
    <location>
        <begin position="150"/>
        <end position="178"/>
    </location>
</feature>
<keyword evidence="2" id="KW-0812">Transmembrane</keyword>
<dbReference type="SMART" id="SM00506">
    <property type="entry name" value="A1pp"/>
    <property type="match status" value="1"/>
</dbReference>
<proteinExistence type="predicted"/>
<feature type="domain" description="Macro" evidence="3">
    <location>
        <begin position="249"/>
        <end position="452"/>
    </location>
</feature>
<dbReference type="Proteomes" id="UP000014627">
    <property type="component" value="Unassembled WGS sequence"/>
</dbReference>
<dbReference type="RefSeq" id="WP_016981826.1">
    <property type="nucleotide sequence ID" value="NZ_KE356190.1"/>
</dbReference>
<dbReference type="EMBL" id="ATLC01000054">
    <property type="protein sequence ID" value="EPJ27521.1"/>
    <property type="molecule type" value="Genomic_DNA"/>
</dbReference>
<keyword evidence="5" id="KW-1185">Reference proteome</keyword>
<keyword evidence="2" id="KW-1133">Transmembrane helix</keyword>
<dbReference type="PROSITE" id="PS51154">
    <property type="entry name" value="MACRO"/>
    <property type="match status" value="1"/>
</dbReference>
<feature type="compositionally biased region" description="Polar residues" evidence="1">
    <location>
        <begin position="10"/>
        <end position="20"/>
    </location>
</feature>
<keyword evidence="2" id="KW-0472">Membrane</keyword>
<dbReference type="SUPFAM" id="SSF52949">
    <property type="entry name" value="Macro domain-like"/>
    <property type="match status" value="1"/>
</dbReference>
<accession>A0ABN0MNP1</accession>